<keyword evidence="1" id="KW-0472">Membrane</keyword>
<proteinExistence type="predicted"/>
<evidence type="ECO:0000313" key="2">
    <source>
        <dbReference type="EMBL" id="ERK43156.1"/>
    </source>
</evidence>
<feature type="transmembrane region" description="Helical" evidence="1">
    <location>
        <begin position="31"/>
        <end position="48"/>
    </location>
</feature>
<dbReference type="HOGENOM" id="CLU_198957_0_0_9"/>
<evidence type="ECO:0000313" key="3">
    <source>
        <dbReference type="Proteomes" id="UP000016644"/>
    </source>
</evidence>
<organism evidence="2 3">
    <name type="scientific">Levilactobacillus brevis ATCC 14869 = DSM 20054</name>
    <dbReference type="NCBI Taxonomy" id="649758"/>
    <lineage>
        <taxon>Bacteria</taxon>
        <taxon>Bacillati</taxon>
        <taxon>Bacillota</taxon>
        <taxon>Bacilli</taxon>
        <taxon>Lactobacillales</taxon>
        <taxon>Lactobacillaceae</taxon>
        <taxon>Levilactobacillus</taxon>
    </lineage>
</organism>
<reference evidence="2 3" key="1">
    <citation type="submission" date="2013-06" db="EMBL/GenBank/DDBJ databases">
        <authorList>
            <person name="Weinstock G."/>
            <person name="Sodergren E."/>
            <person name="Lobos E.A."/>
            <person name="Fulton L."/>
            <person name="Fulton R."/>
            <person name="Courtney L."/>
            <person name="Fronick C."/>
            <person name="O'Laughlin M."/>
            <person name="Godfrey J."/>
            <person name="Wilson R.M."/>
            <person name="Miner T."/>
            <person name="Farmer C."/>
            <person name="Delehaunty K."/>
            <person name="Cordes M."/>
            <person name="Minx P."/>
            <person name="Tomlinson C."/>
            <person name="Chen J."/>
            <person name="Wollam A."/>
            <person name="Pepin K.H."/>
            <person name="Bhonagiri V."/>
            <person name="Zhang X."/>
            <person name="Warren W."/>
            <person name="Mitreva M."/>
            <person name="Mardis E.R."/>
            <person name="Wilson R.K."/>
        </authorList>
    </citation>
    <scope>NUCLEOTIDE SEQUENCE [LARGE SCALE GENOMIC DNA]</scope>
    <source>
        <strain evidence="2 3">ATCC 14869</strain>
    </source>
</reference>
<feature type="transmembrane region" description="Helical" evidence="1">
    <location>
        <begin position="54"/>
        <end position="74"/>
    </location>
</feature>
<dbReference type="RefSeq" id="WP_021740901.1">
    <property type="nucleotide sequence ID" value="NZ_KI271201.1"/>
</dbReference>
<name>U2PG64_LEVBR</name>
<dbReference type="Proteomes" id="UP000016644">
    <property type="component" value="Unassembled WGS sequence"/>
</dbReference>
<sequence length="76" mass="8663">MELLSYELMFERGGMHYEIGIKKRFFKAGHFWIGVFILLVAVIGFQGAQDSFDFIISTVNAIFGTINLIVGIFVRE</sequence>
<keyword evidence="1" id="KW-0812">Transmembrane</keyword>
<gene>
    <name evidence="2" type="ORF">HMPREF0495_01667</name>
</gene>
<protein>
    <submittedName>
        <fullName evidence="2">Uncharacterized protein</fullName>
    </submittedName>
</protein>
<evidence type="ECO:0000256" key="1">
    <source>
        <dbReference type="SAM" id="Phobius"/>
    </source>
</evidence>
<accession>U2PG64</accession>
<dbReference type="AlphaFoldDB" id="U2PG64"/>
<keyword evidence="1" id="KW-1133">Transmembrane helix</keyword>
<dbReference type="EMBL" id="AWVK01000072">
    <property type="protein sequence ID" value="ERK43156.1"/>
    <property type="molecule type" value="Genomic_DNA"/>
</dbReference>
<comment type="caution">
    <text evidence="2">The sequence shown here is derived from an EMBL/GenBank/DDBJ whole genome shotgun (WGS) entry which is preliminary data.</text>
</comment>